<evidence type="ECO:0000313" key="2">
    <source>
        <dbReference type="Proteomes" id="UP000658278"/>
    </source>
</evidence>
<dbReference type="EMBL" id="JAENII010000003">
    <property type="protein sequence ID" value="MBK1826552.1"/>
    <property type="molecule type" value="Genomic_DNA"/>
</dbReference>
<dbReference type="InterPro" id="IPR024079">
    <property type="entry name" value="MetalloPept_cat_dom_sf"/>
</dbReference>
<dbReference type="Pfam" id="PF06167">
    <property type="entry name" value="Peptidase_M90"/>
    <property type="match status" value="1"/>
</dbReference>
<dbReference type="Proteomes" id="UP000658278">
    <property type="component" value="Unassembled WGS sequence"/>
</dbReference>
<reference evidence="1" key="1">
    <citation type="submission" date="2021-01" db="EMBL/GenBank/DDBJ databases">
        <title>Modified the classification status of verrucomicrobia.</title>
        <authorList>
            <person name="Feng X."/>
        </authorList>
    </citation>
    <scope>NUCLEOTIDE SEQUENCE</scope>
    <source>
        <strain evidence="1">KCTC 22201</strain>
    </source>
</reference>
<dbReference type="SUPFAM" id="SSF55486">
    <property type="entry name" value="Metalloproteases ('zincins'), catalytic domain"/>
    <property type="match status" value="1"/>
</dbReference>
<protein>
    <submittedName>
        <fullName evidence="1">Zinc-dependent peptidase</fullName>
    </submittedName>
</protein>
<accession>A0A934R915</accession>
<gene>
    <name evidence="1" type="ORF">JIN81_05950</name>
</gene>
<name>A0A934R915_9BACT</name>
<comment type="caution">
    <text evidence="1">The sequence shown here is derived from an EMBL/GenBank/DDBJ whole genome shotgun (WGS) entry which is preliminary data.</text>
</comment>
<dbReference type="Gene3D" id="3.40.390.10">
    <property type="entry name" value="Collagenase (Catalytic Domain)"/>
    <property type="match status" value="1"/>
</dbReference>
<dbReference type="RefSeq" id="WP_200277628.1">
    <property type="nucleotide sequence ID" value="NZ_JAENII010000003.1"/>
</dbReference>
<keyword evidence="2" id="KW-1185">Reference proteome</keyword>
<evidence type="ECO:0000313" key="1">
    <source>
        <dbReference type="EMBL" id="MBK1826552.1"/>
    </source>
</evidence>
<dbReference type="AlphaFoldDB" id="A0A934R915"/>
<dbReference type="InterPro" id="IPR010384">
    <property type="entry name" value="MtfA_fam"/>
</dbReference>
<sequence>MIRAGIRWVALMLAVVPLGAKDQLTPPESRETRDLEGWTVHIDRSLLEGEHAELGARATRLLEARLADLVLLLPPDKVERLRKVPIWLDRRYGKARGMCYHPNPRWLEENGYEVELAKGVHIQSARNFVSKGHQQVQPWSVLHELAHAYHDQVLGFDEPRLIAAWKAFGKSGKYEKCRHINRRDVRHYGLTNQKEFFAEMTEAFFGRNDFEPFHKADLEDNEPEIYRLMESIWISRS</sequence>
<organism evidence="1 2">
    <name type="scientific">Haloferula rosea</name>
    <dbReference type="NCBI Taxonomy" id="490093"/>
    <lineage>
        <taxon>Bacteria</taxon>
        <taxon>Pseudomonadati</taxon>
        <taxon>Verrucomicrobiota</taxon>
        <taxon>Verrucomicrobiia</taxon>
        <taxon>Verrucomicrobiales</taxon>
        <taxon>Verrucomicrobiaceae</taxon>
        <taxon>Haloferula</taxon>
    </lineage>
</organism>
<proteinExistence type="predicted"/>
<dbReference type="GO" id="GO:0008237">
    <property type="term" value="F:metallopeptidase activity"/>
    <property type="evidence" value="ECO:0007669"/>
    <property type="project" value="InterPro"/>
</dbReference>